<gene>
    <name evidence="1" type="ORF">BHV80_04300</name>
</gene>
<protein>
    <recommendedName>
        <fullName evidence="3">DUF4313 domain-containing protein</fullName>
    </recommendedName>
</protein>
<organism evidence="1 2">
    <name type="scientific">Phocaeicola vulgatus</name>
    <name type="common">Bacteroides vulgatus</name>
    <dbReference type="NCBI Taxonomy" id="821"/>
    <lineage>
        <taxon>Bacteria</taxon>
        <taxon>Pseudomonadati</taxon>
        <taxon>Bacteroidota</taxon>
        <taxon>Bacteroidia</taxon>
        <taxon>Bacteroidales</taxon>
        <taxon>Bacteroidaceae</taxon>
        <taxon>Phocaeicola</taxon>
    </lineage>
</organism>
<dbReference type="InterPro" id="IPR025462">
    <property type="entry name" value="DUF4313"/>
</dbReference>
<comment type="caution">
    <text evidence="1">The sequence shown here is derived from an EMBL/GenBank/DDBJ whole genome shotgun (WGS) entry which is preliminary data.</text>
</comment>
<proteinExistence type="predicted"/>
<evidence type="ECO:0008006" key="3">
    <source>
        <dbReference type="Google" id="ProtNLM"/>
    </source>
</evidence>
<sequence>MKKDNKLYWKTATEPVENIVVRLVLATYADNDNLYVGLEKISGESPECWETYTDITVNCNALPSFHAYVDSRDCNRHVYDFLVRNRIAEPTGHEYQGFRMFRFNPERLKELSPEQFGSISLNSTGQEHTIKEFVYREERFPLRIIRNDHGKYLIATERLEKALEEGVRNLDATANELLESICLFCSGQELHSLTDTELIERINGQYSEQQSTPVMKKEYEESIQKYAIYLIDEKMREYDDTAIGIAIDAYKDGLNDAISLLWHDVKEPPAMEKDILAEDATGRCRTVKFHPEKWYDTVKAFKVKRWAYMDDLIPGKIKQADVIIPARQEDISCFNKFQKS</sequence>
<dbReference type="EMBL" id="MNQV01000096">
    <property type="protein sequence ID" value="OKZ53266.1"/>
    <property type="molecule type" value="Genomic_DNA"/>
</dbReference>
<evidence type="ECO:0000313" key="1">
    <source>
        <dbReference type="EMBL" id="OKZ53266.1"/>
    </source>
</evidence>
<dbReference type="AlphaFoldDB" id="A0A1Q6JJZ6"/>
<dbReference type="RefSeq" id="WP_178254832.1">
    <property type="nucleotide sequence ID" value="NZ_JADMQI010000006.1"/>
</dbReference>
<dbReference type="Pfam" id="PF14190">
    <property type="entry name" value="DUF4313"/>
    <property type="match status" value="1"/>
</dbReference>
<reference evidence="1 2" key="1">
    <citation type="journal article" date="2016" name="Nat. Biotechnol.">
        <title>Measurement of bacterial replication rates in microbial communities.</title>
        <authorList>
            <person name="Brown C.T."/>
            <person name="Olm M.R."/>
            <person name="Thomas B.C."/>
            <person name="Banfield J.F."/>
        </authorList>
    </citation>
    <scope>NUCLEOTIDE SEQUENCE [LARGE SCALE GENOMIC DNA]</scope>
    <source>
        <strain evidence="1">42_262</strain>
    </source>
</reference>
<dbReference type="Proteomes" id="UP000186631">
    <property type="component" value="Unassembled WGS sequence"/>
</dbReference>
<evidence type="ECO:0000313" key="2">
    <source>
        <dbReference type="Proteomes" id="UP000186631"/>
    </source>
</evidence>
<name>A0A1Q6JJZ6_PHOVU</name>
<accession>A0A1Q6JJZ6</accession>